<dbReference type="SUPFAM" id="SSF54534">
    <property type="entry name" value="FKBP-like"/>
    <property type="match status" value="1"/>
</dbReference>
<dbReference type="GO" id="GO:0070063">
    <property type="term" value="F:RNA polymerase binding"/>
    <property type="evidence" value="ECO:0007669"/>
    <property type="project" value="InterPro"/>
</dbReference>
<feature type="domain" description="Transcription elongation factor GreA/GreB C-terminal" evidence="1">
    <location>
        <begin position="56"/>
        <end position="131"/>
    </location>
</feature>
<accession>A0A0H4VD69</accession>
<dbReference type="GO" id="GO:0003677">
    <property type="term" value="F:DNA binding"/>
    <property type="evidence" value="ECO:0007669"/>
    <property type="project" value="InterPro"/>
</dbReference>
<dbReference type="PIRSF" id="PIRSF006092">
    <property type="entry name" value="GreA_GreB"/>
    <property type="match status" value="1"/>
</dbReference>
<keyword evidence="2" id="KW-0251">Elongation factor</keyword>
<evidence type="ECO:0000313" key="3">
    <source>
        <dbReference type="Proteomes" id="UP000059113"/>
    </source>
</evidence>
<dbReference type="InterPro" id="IPR023459">
    <property type="entry name" value="Tscrpt_elong_fac_GreA/B_fam"/>
</dbReference>
<dbReference type="Proteomes" id="UP000059113">
    <property type="component" value="Chromosome"/>
</dbReference>
<dbReference type="PATRIC" id="fig|1648404.4.peg.17"/>
<gene>
    <name evidence="2" type="ORF">CP97_00075</name>
</gene>
<keyword evidence="2" id="KW-0648">Protein biosynthesis</keyword>
<keyword evidence="3" id="KW-1185">Reference proteome</keyword>
<protein>
    <submittedName>
        <fullName evidence="2">GreA/GreB family elongation factor</fullName>
    </submittedName>
</protein>
<dbReference type="GO" id="GO:0032784">
    <property type="term" value="P:regulation of DNA-templated transcription elongation"/>
    <property type="evidence" value="ECO:0007669"/>
    <property type="project" value="InterPro"/>
</dbReference>
<name>A0A0H4VD69_9SPHN</name>
<dbReference type="GO" id="GO:0006354">
    <property type="term" value="P:DNA-templated transcription elongation"/>
    <property type="evidence" value="ECO:0007669"/>
    <property type="project" value="TreeGrafter"/>
</dbReference>
<reference evidence="2 3" key="1">
    <citation type="journal article" date="2015" name="Int. J. Syst. Evol. Microbiol.">
        <title>Erythrobacter atlanticus sp. nov., a bacterium from ocean sediment able to degrade polycyclic aromatic hydrocarbons.</title>
        <authorList>
            <person name="Zhuang L."/>
            <person name="Liu Y."/>
            <person name="Wang L."/>
            <person name="Wang W."/>
            <person name="Shao Z."/>
        </authorList>
    </citation>
    <scope>NUCLEOTIDE SEQUENCE [LARGE SCALE GENOMIC DNA]</scope>
    <source>
        <strain evidence="3">s21-N3</strain>
    </source>
</reference>
<dbReference type="Gene3D" id="3.10.50.30">
    <property type="entry name" value="Transcription elongation factor, GreA/GreB, C-terminal domain"/>
    <property type="match status" value="1"/>
</dbReference>
<evidence type="ECO:0000313" key="2">
    <source>
        <dbReference type="EMBL" id="AKQ40786.1"/>
    </source>
</evidence>
<sequence length="140" mass="15582">MTTSQNGEKPIIHVIDTEADALYELAMSIEERSPDVAGKLCEELDRANVVAAEDLPHDVVTMQSEVEFVDERSGDRRKVQLVWPRDANLDQNRLSVLTLVGAGLIGMQAGSAINWPDRSGKERCLRIVEVRQPERTDRAA</sequence>
<dbReference type="GO" id="GO:0003746">
    <property type="term" value="F:translation elongation factor activity"/>
    <property type="evidence" value="ECO:0007669"/>
    <property type="project" value="UniProtKB-KW"/>
</dbReference>
<reference evidence="3" key="2">
    <citation type="submission" date="2015-04" db="EMBL/GenBank/DDBJ databases">
        <title>The complete genome sequence of Erythrobacter sp. s21-N3.</title>
        <authorList>
            <person name="Zhuang L."/>
            <person name="Liu Y."/>
            <person name="Shao Z."/>
        </authorList>
    </citation>
    <scope>NUCLEOTIDE SEQUENCE [LARGE SCALE GENOMIC DNA]</scope>
    <source>
        <strain evidence="3">s21-N3</strain>
    </source>
</reference>
<dbReference type="RefSeq" id="WP_048884267.1">
    <property type="nucleotide sequence ID" value="NZ_CP011310.1"/>
</dbReference>
<dbReference type="OrthoDB" id="192847at2"/>
<dbReference type="AlphaFoldDB" id="A0A0H4VD69"/>
<dbReference type="Pfam" id="PF01272">
    <property type="entry name" value="GreA_GreB"/>
    <property type="match status" value="1"/>
</dbReference>
<dbReference type="STRING" id="1648404.CP97_00075"/>
<dbReference type="KEGG" id="ery:CP97_00075"/>
<dbReference type="PANTHER" id="PTHR30437">
    <property type="entry name" value="TRANSCRIPTION ELONGATION FACTOR GREA"/>
    <property type="match status" value="1"/>
</dbReference>
<dbReference type="EMBL" id="CP011310">
    <property type="protein sequence ID" value="AKQ40786.1"/>
    <property type="molecule type" value="Genomic_DNA"/>
</dbReference>
<dbReference type="NCBIfam" id="NF004396">
    <property type="entry name" value="PRK05753.1"/>
    <property type="match status" value="1"/>
</dbReference>
<organism evidence="2 3">
    <name type="scientific">Aurantiacibacter atlanticus</name>
    <dbReference type="NCBI Taxonomy" id="1648404"/>
    <lineage>
        <taxon>Bacteria</taxon>
        <taxon>Pseudomonadati</taxon>
        <taxon>Pseudomonadota</taxon>
        <taxon>Alphaproteobacteria</taxon>
        <taxon>Sphingomonadales</taxon>
        <taxon>Erythrobacteraceae</taxon>
        <taxon>Aurantiacibacter</taxon>
    </lineage>
</organism>
<dbReference type="PANTHER" id="PTHR30437:SF5">
    <property type="entry name" value="REGULATOR OF NUCLEOSIDE DIPHOSPHATE KINASE"/>
    <property type="match status" value="1"/>
</dbReference>
<evidence type="ECO:0000259" key="1">
    <source>
        <dbReference type="Pfam" id="PF01272"/>
    </source>
</evidence>
<dbReference type="InterPro" id="IPR001437">
    <property type="entry name" value="Tscrpt_elong_fac_GreA/B_C"/>
</dbReference>
<dbReference type="InterPro" id="IPR036953">
    <property type="entry name" value="GreA/GreB_C_sf"/>
</dbReference>
<proteinExistence type="predicted"/>